<feature type="modified residue" description="4-aspartylphosphate" evidence="4">
    <location>
        <position position="60"/>
    </location>
</feature>
<keyword evidence="3 4" id="KW-0597">Phosphoprotein</keyword>
<dbReference type="InterPro" id="IPR036890">
    <property type="entry name" value="HATPase_C_sf"/>
</dbReference>
<proteinExistence type="predicted"/>
<dbReference type="Pfam" id="PF02518">
    <property type="entry name" value="HATPase_c"/>
    <property type="match status" value="1"/>
</dbReference>
<dbReference type="CDD" id="cd00082">
    <property type="entry name" value="HisKA"/>
    <property type="match status" value="1"/>
</dbReference>
<feature type="domain" description="Response regulatory" evidence="6">
    <location>
        <begin position="10"/>
        <end position="127"/>
    </location>
</feature>
<feature type="domain" description="Response regulatory" evidence="6">
    <location>
        <begin position="412"/>
        <end position="528"/>
    </location>
</feature>
<evidence type="ECO:0000313" key="7">
    <source>
        <dbReference type="EMBL" id="NHZ81876.1"/>
    </source>
</evidence>
<dbReference type="PROSITE" id="PS50109">
    <property type="entry name" value="HIS_KIN"/>
    <property type="match status" value="1"/>
</dbReference>
<dbReference type="Gene3D" id="1.10.287.130">
    <property type="match status" value="1"/>
</dbReference>
<dbReference type="Gene3D" id="3.40.50.2300">
    <property type="match status" value="2"/>
</dbReference>
<reference evidence="7 8" key="1">
    <citation type="submission" date="2019-10" db="EMBL/GenBank/DDBJ databases">
        <title>Taxonomy of Antarctic Massilia spp.: description of Massilia rubra sp. nov., Massilia aquatica sp. nov., Massilia mucilaginosa sp. nov., Massilia frigida sp. nov. isolated from streams, lakes and regoliths.</title>
        <authorList>
            <person name="Holochova P."/>
            <person name="Sedlacek I."/>
            <person name="Kralova S."/>
            <person name="Maslanova I."/>
            <person name="Busse H.-J."/>
            <person name="Stankova E."/>
            <person name="Vrbovska V."/>
            <person name="Kovarovic V."/>
            <person name="Bartak M."/>
            <person name="Svec P."/>
            <person name="Pantucek R."/>
        </authorList>
    </citation>
    <scope>NUCLEOTIDE SEQUENCE [LARGE SCALE GENOMIC DNA]</scope>
    <source>
        <strain evidence="7 8">CCM 8695</strain>
    </source>
</reference>
<dbReference type="PANTHER" id="PTHR43065:SF49">
    <property type="entry name" value="HISTIDINE KINASE"/>
    <property type="match status" value="1"/>
</dbReference>
<dbReference type="Gene3D" id="3.30.565.10">
    <property type="entry name" value="Histidine kinase-like ATPase, C-terminal domain"/>
    <property type="match status" value="1"/>
</dbReference>
<dbReference type="InterPro" id="IPR011006">
    <property type="entry name" value="CheY-like_superfamily"/>
</dbReference>
<comment type="catalytic activity">
    <reaction evidence="1">
        <text>ATP + protein L-histidine = ADP + protein N-phospho-L-histidine.</text>
        <dbReference type="EC" id="2.7.13.3"/>
    </reaction>
</comment>
<dbReference type="PRINTS" id="PR00344">
    <property type="entry name" value="BCTRLSENSOR"/>
</dbReference>
<dbReference type="InterPro" id="IPR036097">
    <property type="entry name" value="HisK_dim/P_sf"/>
</dbReference>
<dbReference type="Pfam" id="PF00072">
    <property type="entry name" value="Response_reg"/>
    <property type="match status" value="2"/>
</dbReference>
<dbReference type="InterPro" id="IPR005467">
    <property type="entry name" value="His_kinase_dom"/>
</dbReference>
<evidence type="ECO:0000259" key="6">
    <source>
        <dbReference type="PROSITE" id="PS50110"/>
    </source>
</evidence>
<dbReference type="InterPro" id="IPR003661">
    <property type="entry name" value="HisK_dim/P_dom"/>
</dbReference>
<evidence type="ECO:0000259" key="5">
    <source>
        <dbReference type="PROSITE" id="PS50109"/>
    </source>
</evidence>
<evidence type="ECO:0000256" key="1">
    <source>
        <dbReference type="ARBA" id="ARBA00000085"/>
    </source>
</evidence>
<dbReference type="SMART" id="SM00387">
    <property type="entry name" value="HATPase_c"/>
    <property type="match status" value="1"/>
</dbReference>
<dbReference type="EMBL" id="WHJG01000026">
    <property type="protein sequence ID" value="NHZ81876.1"/>
    <property type="molecule type" value="Genomic_DNA"/>
</dbReference>
<dbReference type="SMART" id="SM00448">
    <property type="entry name" value="REC"/>
    <property type="match status" value="2"/>
</dbReference>
<protein>
    <recommendedName>
        <fullName evidence="2">histidine kinase</fullName>
        <ecNumber evidence="2">2.7.13.3</ecNumber>
    </recommendedName>
</protein>
<evidence type="ECO:0000256" key="3">
    <source>
        <dbReference type="ARBA" id="ARBA00022553"/>
    </source>
</evidence>
<dbReference type="InterPro" id="IPR001789">
    <property type="entry name" value="Sig_transdc_resp-reg_receiver"/>
</dbReference>
<dbReference type="Proteomes" id="UP000621455">
    <property type="component" value="Unassembled WGS sequence"/>
</dbReference>
<name>A0ABX0NG94_9BURK</name>
<dbReference type="InterPro" id="IPR003594">
    <property type="entry name" value="HATPase_dom"/>
</dbReference>
<dbReference type="RefSeq" id="WP_167089381.1">
    <property type="nucleotide sequence ID" value="NZ_WHJG01000026.1"/>
</dbReference>
<dbReference type="EC" id="2.7.13.3" evidence="2"/>
<feature type="modified residue" description="4-aspartylphosphate" evidence="4">
    <location>
        <position position="462"/>
    </location>
</feature>
<organism evidence="7 8">
    <name type="scientific">Massilia frigida</name>
    <dbReference type="NCBI Taxonomy" id="2609281"/>
    <lineage>
        <taxon>Bacteria</taxon>
        <taxon>Pseudomonadati</taxon>
        <taxon>Pseudomonadota</taxon>
        <taxon>Betaproteobacteria</taxon>
        <taxon>Burkholderiales</taxon>
        <taxon>Oxalobacteraceae</taxon>
        <taxon>Telluria group</taxon>
        <taxon>Massilia</taxon>
    </lineage>
</organism>
<evidence type="ECO:0000256" key="2">
    <source>
        <dbReference type="ARBA" id="ARBA00012438"/>
    </source>
</evidence>
<evidence type="ECO:0000313" key="8">
    <source>
        <dbReference type="Proteomes" id="UP000621455"/>
    </source>
</evidence>
<dbReference type="SUPFAM" id="SSF47384">
    <property type="entry name" value="Homodimeric domain of signal transducing histidine kinase"/>
    <property type="match status" value="1"/>
</dbReference>
<accession>A0ABX0NG94</accession>
<dbReference type="InterPro" id="IPR004358">
    <property type="entry name" value="Sig_transdc_His_kin-like_C"/>
</dbReference>
<dbReference type="SUPFAM" id="SSF55874">
    <property type="entry name" value="ATPase domain of HSP90 chaperone/DNA topoisomerase II/histidine kinase"/>
    <property type="match status" value="1"/>
</dbReference>
<feature type="domain" description="Histidine kinase" evidence="5">
    <location>
        <begin position="172"/>
        <end position="392"/>
    </location>
</feature>
<keyword evidence="8" id="KW-1185">Reference proteome</keyword>
<comment type="caution">
    <text evidence="7">The sequence shown here is derived from an EMBL/GenBank/DDBJ whole genome shotgun (WGS) entry which is preliminary data.</text>
</comment>
<gene>
    <name evidence="7" type="ORF">F2P44_21730</name>
</gene>
<dbReference type="SUPFAM" id="SSF52172">
    <property type="entry name" value="CheY-like"/>
    <property type="match status" value="2"/>
</dbReference>
<sequence>MLDDESTPCSVLLIDDEPFAEDFIAHCLEGCSDVVLRYASQSERVVELAIETDASVVLVDLRMPGADGFDVIRLLRQHRDTEHVPVILLSSEEDPEIKARAFASGANDYLVKWPDGRELAARVRYHSGAYIARKQRDEAFVSLRRSQEELAASQSALHQAQKMEAIGQLTGGVAHDFNNVLQIIGGNLQLLKLLGGVSDSARTRIDIALAGVERGAKLSAHLLAFARRQPLQAVVLNPGVVLRDMDEMMRRVLGPRAIIVTEIEAQLWSTTVDPSQLNNVILNLAINARDAMSDGGTLTIRAANVPVGSPMLSELASGDYVMVEVADTGCGMPQAVLQRAFEPFFTTKPTGQGTGLGLSMAYGFVKQSGGEIELKSEPGAGTSVKIFLQRSASEPEHAEDHVQAPLFGGLETILVVEDEEDVRTSTVELLSALGYQVFEAEDAAHAVELIDSGARIDLVFSDVIMPGKLSSLELSEVVRTRLPAAQLLFTSGYAEGVLAHEGKLDAKVNLLQKPYNADVLSARIRHLLRRRKPAGATSH</sequence>
<evidence type="ECO:0000256" key="4">
    <source>
        <dbReference type="PROSITE-ProRule" id="PRU00169"/>
    </source>
</evidence>
<dbReference type="PANTHER" id="PTHR43065">
    <property type="entry name" value="SENSOR HISTIDINE KINASE"/>
    <property type="match status" value="1"/>
</dbReference>
<dbReference type="PROSITE" id="PS50110">
    <property type="entry name" value="RESPONSE_REGULATORY"/>
    <property type="match status" value="2"/>
</dbReference>